<feature type="transmembrane region" description="Helical" evidence="1">
    <location>
        <begin position="45"/>
        <end position="68"/>
    </location>
</feature>
<proteinExistence type="predicted"/>
<dbReference type="STRING" id="1314751.GCA_001591425_00596"/>
<gene>
    <name evidence="2" type="ORF">BC6307_08450</name>
</gene>
<keyword evidence="1" id="KW-0812">Transmembrane</keyword>
<accession>A0A223KP60</accession>
<protein>
    <submittedName>
        <fullName evidence="2">Uncharacterized protein</fullName>
    </submittedName>
</protein>
<keyword evidence="3" id="KW-1185">Reference proteome</keyword>
<feature type="transmembrane region" description="Helical" evidence="1">
    <location>
        <begin position="80"/>
        <end position="99"/>
    </location>
</feature>
<dbReference type="AlphaFoldDB" id="A0A223KP60"/>
<organism evidence="2 3">
    <name type="scientific">Sutcliffiella cohnii</name>
    <dbReference type="NCBI Taxonomy" id="33932"/>
    <lineage>
        <taxon>Bacteria</taxon>
        <taxon>Bacillati</taxon>
        <taxon>Bacillota</taxon>
        <taxon>Bacilli</taxon>
        <taxon>Bacillales</taxon>
        <taxon>Bacillaceae</taxon>
        <taxon>Sutcliffiella</taxon>
    </lineage>
</organism>
<evidence type="ECO:0000256" key="1">
    <source>
        <dbReference type="SAM" id="Phobius"/>
    </source>
</evidence>
<dbReference type="KEGG" id="bcoh:BC6307_08450"/>
<dbReference type="Proteomes" id="UP000215224">
    <property type="component" value="Chromosome"/>
</dbReference>
<name>A0A223KP60_9BACI</name>
<reference evidence="2 3" key="1">
    <citation type="submission" date="2016-12" db="EMBL/GenBank/DDBJ databases">
        <title>The whole genome sequencing and assembly of Bacillus cohnii DSM 6307T strain.</title>
        <authorList>
            <person name="Lee Y.-J."/>
            <person name="Yi H."/>
            <person name="Bahn Y.-S."/>
            <person name="Kim J.F."/>
            <person name="Lee D.-W."/>
        </authorList>
    </citation>
    <scope>NUCLEOTIDE SEQUENCE [LARGE SCALE GENOMIC DNA]</scope>
    <source>
        <strain evidence="2 3">DSM 6307</strain>
    </source>
</reference>
<dbReference type="EMBL" id="CP018866">
    <property type="protein sequence ID" value="AST91305.1"/>
    <property type="molecule type" value="Genomic_DNA"/>
</dbReference>
<sequence>MEEWKQVLFRLIEATIMLAIGLLVTLTILKPIYEHFEIPFLGNVWVNWFGVSYLFFVFYTVIGRFLLCKNSELFKHRIKSVLFWLFFVGATYVVFIPFIKGENPF</sequence>
<evidence type="ECO:0000313" key="2">
    <source>
        <dbReference type="EMBL" id="AST91305.1"/>
    </source>
</evidence>
<keyword evidence="1" id="KW-0472">Membrane</keyword>
<keyword evidence="1" id="KW-1133">Transmembrane helix</keyword>
<feature type="transmembrane region" description="Helical" evidence="1">
    <location>
        <begin position="7"/>
        <end position="33"/>
    </location>
</feature>
<evidence type="ECO:0000313" key="3">
    <source>
        <dbReference type="Proteomes" id="UP000215224"/>
    </source>
</evidence>